<dbReference type="InterPro" id="IPR044492">
    <property type="entry name" value="P_typ_ATPase_HD_dom"/>
</dbReference>
<name>A0A926DDP1_9FIRM</name>
<feature type="transmembrane region" description="Helical" evidence="15">
    <location>
        <begin position="268"/>
        <end position="294"/>
    </location>
</feature>
<dbReference type="Proteomes" id="UP000620366">
    <property type="component" value="Unassembled WGS sequence"/>
</dbReference>
<comment type="subcellular location">
    <subcellularLocation>
        <location evidence="1">Cell membrane</location>
        <topology evidence="1">Multi-pass membrane protein</topology>
    </subcellularLocation>
</comment>
<evidence type="ECO:0000256" key="14">
    <source>
        <dbReference type="SAM" id="MobiDB-lite"/>
    </source>
</evidence>
<dbReference type="InterPro" id="IPR018303">
    <property type="entry name" value="ATPase_P-typ_P_site"/>
</dbReference>
<feature type="domain" description="Cation-transporting P-type ATPase N-terminal" evidence="16">
    <location>
        <begin position="1"/>
        <end position="74"/>
    </location>
</feature>
<keyword evidence="5" id="KW-0406">Ion transport</keyword>
<comment type="caution">
    <text evidence="17">The sequence shown here is derived from an EMBL/GenBank/DDBJ whole genome shotgun (WGS) entry which is preliminary data.</text>
</comment>
<dbReference type="GO" id="GO:0016887">
    <property type="term" value="F:ATP hydrolysis activity"/>
    <property type="evidence" value="ECO:0007669"/>
    <property type="project" value="InterPro"/>
</dbReference>
<dbReference type="Gene3D" id="2.70.150.10">
    <property type="entry name" value="Calcium-transporting ATPase, cytoplasmic transduction domain A"/>
    <property type="match status" value="1"/>
</dbReference>
<evidence type="ECO:0000256" key="12">
    <source>
        <dbReference type="ARBA" id="ARBA00023136"/>
    </source>
</evidence>
<evidence type="ECO:0000256" key="8">
    <source>
        <dbReference type="ARBA" id="ARBA00022741"/>
    </source>
</evidence>
<dbReference type="Gene3D" id="3.40.50.1000">
    <property type="entry name" value="HAD superfamily/HAD-like"/>
    <property type="match status" value="1"/>
</dbReference>
<dbReference type="Pfam" id="PF13246">
    <property type="entry name" value="Cation_ATPase"/>
    <property type="match status" value="1"/>
</dbReference>
<dbReference type="InterPro" id="IPR001757">
    <property type="entry name" value="P_typ_ATPase"/>
</dbReference>
<keyword evidence="4" id="KW-1003">Cell membrane</keyword>
<keyword evidence="5" id="KW-0106">Calcium</keyword>
<protein>
    <recommendedName>
        <fullName evidence="3">P-type Ca(2+) transporter</fullName>
        <ecNumber evidence="3">7.2.2.10</ecNumber>
    </recommendedName>
</protein>
<evidence type="ECO:0000313" key="18">
    <source>
        <dbReference type="Proteomes" id="UP000620366"/>
    </source>
</evidence>
<reference evidence="17" key="1">
    <citation type="submission" date="2020-08" db="EMBL/GenBank/DDBJ databases">
        <title>Genome public.</title>
        <authorList>
            <person name="Liu C."/>
            <person name="Sun Q."/>
        </authorList>
    </citation>
    <scope>NUCLEOTIDE SEQUENCE</scope>
    <source>
        <strain evidence="17">BX7</strain>
    </source>
</reference>
<gene>
    <name evidence="17" type="ORF">H8695_04490</name>
</gene>
<dbReference type="InterPro" id="IPR004014">
    <property type="entry name" value="ATPase_P-typ_cation-transptr_N"/>
</dbReference>
<feature type="transmembrane region" description="Helical" evidence="15">
    <location>
        <begin position="855"/>
        <end position="875"/>
    </location>
</feature>
<feature type="transmembrane region" description="Helical" evidence="15">
    <location>
        <begin position="661"/>
        <end position="683"/>
    </location>
</feature>
<dbReference type="Pfam" id="PF00122">
    <property type="entry name" value="E1-E2_ATPase"/>
    <property type="match status" value="1"/>
</dbReference>
<dbReference type="FunFam" id="3.40.50.1000:FF:000001">
    <property type="entry name" value="Phospholipid-transporting ATPase IC"/>
    <property type="match status" value="1"/>
</dbReference>
<comment type="catalytic activity">
    <reaction evidence="13">
        <text>Ca(2+)(in) + ATP + H2O = Ca(2+)(out) + ADP + phosphate + H(+)</text>
        <dbReference type="Rhea" id="RHEA:18105"/>
        <dbReference type="ChEBI" id="CHEBI:15377"/>
        <dbReference type="ChEBI" id="CHEBI:15378"/>
        <dbReference type="ChEBI" id="CHEBI:29108"/>
        <dbReference type="ChEBI" id="CHEBI:30616"/>
        <dbReference type="ChEBI" id="CHEBI:43474"/>
        <dbReference type="ChEBI" id="CHEBI:456216"/>
        <dbReference type="EC" id="7.2.2.10"/>
    </reaction>
</comment>
<dbReference type="PRINTS" id="PR00120">
    <property type="entry name" value="HATPASE"/>
</dbReference>
<evidence type="ECO:0000256" key="6">
    <source>
        <dbReference type="ARBA" id="ARBA00022692"/>
    </source>
</evidence>
<evidence type="ECO:0000256" key="1">
    <source>
        <dbReference type="ARBA" id="ARBA00004651"/>
    </source>
</evidence>
<feature type="transmembrane region" description="Helical" evidence="15">
    <location>
        <begin position="784"/>
        <end position="802"/>
    </location>
</feature>
<dbReference type="CDD" id="cd02089">
    <property type="entry name" value="P-type_ATPase_Ca_prok"/>
    <property type="match status" value="1"/>
</dbReference>
<dbReference type="InterPro" id="IPR008250">
    <property type="entry name" value="ATPase_P-typ_transduc_dom_A_sf"/>
</dbReference>
<dbReference type="SUPFAM" id="SSF81653">
    <property type="entry name" value="Calcium ATPase, transduction domain A"/>
    <property type="match status" value="1"/>
</dbReference>
<evidence type="ECO:0000256" key="4">
    <source>
        <dbReference type="ARBA" id="ARBA00022475"/>
    </source>
</evidence>
<dbReference type="GO" id="GO:0140352">
    <property type="term" value="P:export from cell"/>
    <property type="evidence" value="ECO:0007669"/>
    <property type="project" value="UniProtKB-ARBA"/>
</dbReference>
<evidence type="ECO:0000256" key="5">
    <source>
        <dbReference type="ARBA" id="ARBA00022568"/>
    </source>
</evidence>
<dbReference type="Gene3D" id="3.40.1110.10">
    <property type="entry name" value="Calcium-transporting ATPase, cytoplasmic domain N"/>
    <property type="match status" value="1"/>
</dbReference>
<feature type="compositionally biased region" description="Polar residues" evidence="14">
    <location>
        <begin position="1"/>
        <end position="21"/>
    </location>
</feature>
<dbReference type="FunFam" id="2.70.150.10:FF:000016">
    <property type="entry name" value="Calcium-transporting P-type ATPase putative"/>
    <property type="match status" value="1"/>
</dbReference>
<dbReference type="GO" id="GO:0046872">
    <property type="term" value="F:metal ion binding"/>
    <property type="evidence" value="ECO:0007669"/>
    <property type="project" value="UniProtKB-KW"/>
</dbReference>
<evidence type="ECO:0000256" key="7">
    <source>
        <dbReference type="ARBA" id="ARBA00022723"/>
    </source>
</evidence>
<organism evidence="17 18">
    <name type="scientific">Feifania hominis</name>
    <dbReference type="NCBI Taxonomy" id="2763660"/>
    <lineage>
        <taxon>Bacteria</taxon>
        <taxon>Bacillati</taxon>
        <taxon>Bacillota</taxon>
        <taxon>Clostridia</taxon>
        <taxon>Eubacteriales</taxon>
        <taxon>Feifaniaceae</taxon>
        <taxon>Feifania</taxon>
    </lineage>
</organism>
<dbReference type="InterPro" id="IPR006068">
    <property type="entry name" value="ATPase_P-typ_cation-transptr_C"/>
</dbReference>
<comment type="similarity">
    <text evidence="2">Belongs to the cation transport ATPase (P-type) (TC 3.A.3) family. Type IIA subfamily.</text>
</comment>
<evidence type="ECO:0000256" key="9">
    <source>
        <dbReference type="ARBA" id="ARBA00022840"/>
    </source>
</evidence>
<dbReference type="InterPro" id="IPR023298">
    <property type="entry name" value="ATPase_P-typ_TM_dom_sf"/>
</dbReference>
<dbReference type="GO" id="GO:0005388">
    <property type="term" value="F:P-type calcium transporter activity"/>
    <property type="evidence" value="ECO:0007669"/>
    <property type="project" value="UniProtKB-EC"/>
</dbReference>
<feature type="region of interest" description="Disordered" evidence="14">
    <location>
        <begin position="1"/>
        <end position="25"/>
    </location>
</feature>
<dbReference type="SFLD" id="SFLDF00027">
    <property type="entry name" value="p-type_atpase"/>
    <property type="match status" value="1"/>
</dbReference>
<dbReference type="NCBIfam" id="TIGR01494">
    <property type="entry name" value="ATPase_P-type"/>
    <property type="match status" value="3"/>
</dbReference>
<dbReference type="SFLD" id="SFLDS00003">
    <property type="entry name" value="Haloacid_Dehalogenase"/>
    <property type="match status" value="1"/>
</dbReference>
<keyword evidence="12 15" id="KW-0472">Membrane</keyword>
<dbReference type="EMBL" id="JACRSP010000002">
    <property type="protein sequence ID" value="MBC8535947.1"/>
    <property type="molecule type" value="Genomic_DNA"/>
</dbReference>
<feature type="transmembrane region" description="Helical" evidence="15">
    <location>
        <begin position="49"/>
        <end position="72"/>
    </location>
</feature>
<evidence type="ECO:0000256" key="3">
    <source>
        <dbReference type="ARBA" id="ARBA00012790"/>
    </source>
</evidence>
<evidence type="ECO:0000256" key="10">
    <source>
        <dbReference type="ARBA" id="ARBA00022967"/>
    </source>
</evidence>
<keyword evidence="10" id="KW-1278">Translocase</keyword>
<dbReference type="SMART" id="SM00831">
    <property type="entry name" value="Cation_ATPase_N"/>
    <property type="match status" value="1"/>
</dbReference>
<dbReference type="InterPro" id="IPR023299">
    <property type="entry name" value="ATPase_P-typ_cyto_dom_N"/>
</dbReference>
<evidence type="ECO:0000256" key="2">
    <source>
        <dbReference type="ARBA" id="ARBA00005675"/>
    </source>
</evidence>
<feature type="transmembrane region" description="Helical" evidence="15">
    <location>
        <begin position="823"/>
        <end position="843"/>
    </location>
</feature>
<keyword evidence="5" id="KW-0109">Calcium transport</keyword>
<keyword evidence="6 15" id="KW-0812">Transmembrane</keyword>
<dbReference type="SUPFAM" id="SSF56784">
    <property type="entry name" value="HAD-like"/>
    <property type="match status" value="1"/>
</dbReference>
<dbReference type="Gene3D" id="1.20.1110.10">
    <property type="entry name" value="Calcium-transporting ATPase, transmembrane domain"/>
    <property type="match status" value="1"/>
</dbReference>
<dbReference type="RefSeq" id="WP_249299688.1">
    <property type="nucleotide sequence ID" value="NZ_JACRSP010000002.1"/>
</dbReference>
<dbReference type="InterPro" id="IPR023214">
    <property type="entry name" value="HAD_sf"/>
</dbReference>
<dbReference type="GO" id="GO:0005524">
    <property type="term" value="F:ATP binding"/>
    <property type="evidence" value="ECO:0007669"/>
    <property type="project" value="UniProtKB-KW"/>
</dbReference>
<keyword evidence="7" id="KW-0479">Metal-binding</keyword>
<evidence type="ECO:0000313" key="17">
    <source>
        <dbReference type="EMBL" id="MBC8535947.1"/>
    </source>
</evidence>
<feature type="transmembrane region" description="Helical" evidence="15">
    <location>
        <begin position="78"/>
        <end position="94"/>
    </location>
</feature>
<feature type="transmembrane region" description="Helical" evidence="15">
    <location>
        <begin position="242"/>
        <end position="262"/>
    </location>
</feature>
<dbReference type="Pfam" id="PF00689">
    <property type="entry name" value="Cation_ATPase_C"/>
    <property type="match status" value="1"/>
</dbReference>
<keyword evidence="9" id="KW-0067">ATP-binding</keyword>
<keyword evidence="8" id="KW-0547">Nucleotide-binding</keyword>
<keyword evidence="5" id="KW-0813">Transport</keyword>
<evidence type="ECO:0000256" key="13">
    <source>
        <dbReference type="ARBA" id="ARBA00048694"/>
    </source>
</evidence>
<dbReference type="PANTHER" id="PTHR42861">
    <property type="entry name" value="CALCIUM-TRANSPORTING ATPASE"/>
    <property type="match status" value="1"/>
</dbReference>
<evidence type="ECO:0000259" key="16">
    <source>
        <dbReference type="SMART" id="SM00831"/>
    </source>
</evidence>
<dbReference type="SUPFAM" id="SSF81665">
    <property type="entry name" value="Calcium ATPase, transmembrane domain M"/>
    <property type="match status" value="1"/>
</dbReference>
<sequence>MFENKSSTETLQQLRTDSSGLTPDEARQRLERDGENVLREKAPPTKLQLFLSQLNEPMIYILIVAAAVSVFLREYADAAIILCVILINAIVGMVQEGKAQQALDALKKMSSPSAVVRRGGHVLEIPASQLVCGDIVLLEAGRIIPADLRLIETQSLNVEESALTGESVPVEKDAGFVAEGKTALGDRINMAYMSTSVSYGRGEGVVVATAEKTEIGKIASMLQDTKDEQTPLQKRLADLSKVLGILAIVICAAMFALALIQGRDIVEMLITAISLAVAAVPEGLPAVVTIVLALGVQRMVKVNSIVRRLPAVETLGAVSVVCSDKTGTLTQNRMTVKKIYRDGALAPVEELDPARDRRFLEGFLLCVDASIEGGERIGDPTELALLDMGVPLGLTRPALETAMPRINEQAFDSDRKLMTTVHRSDYGVIAFTKGAADQLLSRCVSIEQNGSVRPITDEDRTEIAGAASAMSREALRVLGLAYKTADDSATEQDLTFVGLVGMIDPPRPEAKAAVESFRRAGITTIMITGDHRDTAFAIAKELGIAESERQCVSGDELDFMSQDDLNRRVLDLRVFARVSPNHKVMIVNAFKANGKIVSMTGDGVNDAPSLKAADIGVAMGITGTDVAKSAADMVLTDDNFATIESAVEEGRGIYHNIKKTVTFLLSSNLGEVISMFTAIAAGLAAPLKAVHILWINLITDSLPALALGSDPTPKGIMNDRPRDPKASLFAGGGYFYTIFYGILVAVMTLAAFLVVPISSVLSAGGTVSLGAISAALTGTTLVRAQTYAFTVLALSQLFHAVGMRDVNTTIFRRDLLRNKMMNVAFLVGFALQILATEIPFLHGVFGTVQLRFVEWLSLVLFAMLPLVFHEIFVLVRKLRKN</sequence>
<proteinExistence type="inferred from homology"/>
<dbReference type="EC" id="7.2.2.10" evidence="3"/>
<dbReference type="SFLD" id="SFLDG00002">
    <property type="entry name" value="C1.7:_P-type_atpase_like"/>
    <property type="match status" value="1"/>
</dbReference>
<dbReference type="InterPro" id="IPR059000">
    <property type="entry name" value="ATPase_P-type_domA"/>
</dbReference>
<dbReference type="Pfam" id="PF00690">
    <property type="entry name" value="Cation_ATPase_N"/>
    <property type="match status" value="1"/>
</dbReference>
<evidence type="ECO:0000256" key="15">
    <source>
        <dbReference type="SAM" id="Phobius"/>
    </source>
</evidence>
<feature type="transmembrane region" description="Helical" evidence="15">
    <location>
        <begin position="728"/>
        <end position="755"/>
    </location>
</feature>
<dbReference type="PRINTS" id="PR00119">
    <property type="entry name" value="CATATPASE"/>
</dbReference>
<dbReference type="InterPro" id="IPR036412">
    <property type="entry name" value="HAD-like_sf"/>
</dbReference>
<dbReference type="PROSITE" id="PS00154">
    <property type="entry name" value="ATPASE_E1_E2"/>
    <property type="match status" value="1"/>
</dbReference>
<keyword evidence="11 15" id="KW-1133">Transmembrane helix</keyword>
<dbReference type="FunFam" id="3.40.50.1000:FF:000028">
    <property type="entry name" value="Calcium-transporting P-type ATPase, putative"/>
    <property type="match status" value="1"/>
</dbReference>
<keyword evidence="18" id="KW-1185">Reference proteome</keyword>
<dbReference type="GO" id="GO:0005886">
    <property type="term" value="C:plasma membrane"/>
    <property type="evidence" value="ECO:0007669"/>
    <property type="project" value="UniProtKB-SubCell"/>
</dbReference>
<evidence type="ECO:0000256" key="11">
    <source>
        <dbReference type="ARBA" id="ARBA00022989"/>
    </source>
</evidence>
<dbReference type="AlphaFoldDB" id="A0A926DDP1"/>
<dbReference type="SUPFAM" id="SSF81660">
    <property type="entry name" value="Metal cation-transporting ATPase, ATP-binding domain N"/>
    <property type="match status" value="1"/>
</dbReference>
<accession>A0A926DDP1</accession>